<evidence type="ECO:0000313" key="2">
    <source>
        <dbReference type="Proteomes" id="UP000054396"/>
    </source>
</evidence>
<dbReference type="STRING" id="1685382.AVJ23_00620"/>
<keyword evidence="2" id="KW-1185">Reference proteome</keyword>
<sequence length="84" mass="9099">MRHTKLATCAYCGTQTTICLSDVTESLSCAGCGAAIRDLRSVTQTAHARAYAGPGPRPHRQRPVARLPQRLLRGAVEALDDFFD</sequence>
<reference evidence="1 2" key="1">
    <citation type="submission" date="2015-12" db="EMBL/GenBank/DDBJ databases">
        <authorList>
            <person name="Shamseldin A."/>
            <person name="Moawad H."/>
            <person name="Abd El-Rahim W.M."/>
            <person name="Sadowsky M.J."/>
        </authorList>
    </citation>
    <scope>NUCLEOTIDE SEQUENCE [LARGE SCALE GENOMIC DNA]</scope>
    <source>
        <strain evidence="1 2">SJ5A-1</strain>
    </source>
</reference>
<dbReference type="OrthoDB" id="7868311at2"/>
<accession>A0A0W7WP14</accession>
<gene>
    <name evidence="1" type="ORF">AVJ23_00620</name>
</gene>
<organism evidence="1 2">
    <name type="scientific">Pseudoponticoccus marisrubri</name>
    <dbReference type="NCBI Taxonomy" id="1685382"/>
    <lineage>
        <taxon>Bacteria</taxon>
        <taxon>Pseudomonadati</taxon>
        <taxon>Pseudomonadota</taxon>
        <taxon>Alphaproteobacteria</taxon>
        <taxon>Rhodobacterales</taxon>
        <taxon>Roseobacteraceae</taxon>
        <taxon>Pseudoponticoccus</taxon>
    </lineage>
</organism>
<comment type="caution">
    <text evidence="1">The sequence shown here is derived from an EMBL/GenBank/DDBJ whole genome shotgun (WGS) entry which is preliminary data.</text>
</comment>
<evidence type="ECO:0000313" key="1">
    <source>
        <dbReference type="EMBL" id="KUF12273.1"/>
    </source>
</evidence>
<name>A0A0W7WP14_9RHOB</name>
<dbReference type="RefSeq" id="WP_058860223.1">
    <property type="nucleotide sequence ID" value="NZ_LPXO01000001.1"/>
</dbReference>
<protein>
    <submittedName>
        <fullName evidence="1">Uncharacterized protein</fullName>
    </submittedName>
</protein>
<dbReference type="AlphaFoldDB" id="A0A0W7WP14"/>
<dbReference type="EMBL" id="LPXO01000001">
    <property type="protein sequence ID" value="KUF12273.1"/>
    <property type="molecule type" value="Genomic_DNA"/>
</dbReference>
<dbReference type="Proteomes" id="UP000054396">
    <property type="component" value="Unassembled WGS sequence"/>
</dbReference>
<proteinExistence type="predicted"/>